<dbReference type="Proteomes" id="UP000008229">
    <property type="component" value="Chromosome"/>
</dbReference>
<keyword evidence="1" id="KW-0175">Coiled coil</keyword>
<reference evidence="3 4" key="1">
    <citation type="journal article" date="2010" name="Stand. Genomic Sci.">
        <title>Complete genome sequence of Conexibacter woesei type strain (ID131577).</title>
        <authorList>
            <person name="Pukall R."/>
            <person name="Lapidus A."/>
            <person name="Glavina Del Rio T."/>
            <person name="Copeland A."/>
            <person name="Tice H."/>
            <person name="Cheng J.-F."/>
            <person name="Lucas S."/>
            <person name="Chen F."/>
            <person name="Nolan M."/>
            <person name="Bruce D."/>
            <person name="Goodwin L."/>
            <person name="Pitluck S."/>
            <person name="Mavromatis K."/>
            <person name="Ivanova N."/>
            <person name="Ovchinnikova G."/>
            <person name="Pati A."/>
            <person name="Chen A."/>
            <person name="Palaniappan K."/>
            <person name="Land M."/>
            <person name="Hauser L."/>
            <person name="Chang Y.-J."/>
            <person name="Jeffries C.D."/>
            <person name="Chain P."/>
            <person name="Meincke L."/>
            <person name="Sims D."/>
            <person name="Brettin T."/>
            <person name="Detter J.C."/>
            <person name="Rohde M."/>
            <person name="Goeker M."/>
            <person name="Bristow J."/>
            <person name="Eisen J.A."/>
            <person name="Markowitz V."/>
            <person name="Kyrpides N.C."/>
            <person name="Klenk H.-P."/>
            <person name="Hugenholtz P."/>
        </authorList>
    </citation>
    <scope>NUCLEOTIDE SEQUENCE [LARGE SCALE GENOMIC DNA]</scope>
    <source>
        <strain evidence="4">DSM 14684 / CIP 108061 / JCM 11494 / NBRC 100937 / ID131577</strain>
    </source>
</reference>
<reference evidence="4" key="2">
    <citation type="submission" date="2010-01" db="EMBL/GenBank/DDBJ databases">
        <title>The complete genome of Conexibacter woesei DSM 14684.</title>
        <authorList>
            <consortium name="US DOE Joint Genome Institute (JGI-PGF)"/>
            <person name="Lucas S."/>
            <person name="Copeland A."/>
            <person name="Lapidus A."/>
            <person name="Glavina del Rio T."/>
            <person name="Dalin E."/>
            <person name="Tice H."/>
            <person name="Bruce D."/>
            <person name="Goodwin L."/>
            <person name="Pitluck S."/>
            <person name="Kyrpides N."/>
            <person name="Mavromatis K."/>
            <person name="Ivanova N."/>
            <person name="Mikhailova N."/>
            <person name="Chertkov O."/>
            <person name="Brettin T."/>
            <person name="Detter J.C."/>
            <person name="Han C."/>
            <person name="Larimer F."/>
            <person name="Land M."/>
            <person name="Hauser L."/>
            <person name="Markowitz V."/>
            <person name="Cheng J.-F."/>
            <person name="Hugenholtz P."/>
            <person name="Woyke T."/>
            <person name="Wu D."/>
            <person name="Pukall R."/>
            <person name="Steenblock K."/>
            <person name="Schneider S."/>
            <person name="Klenk H.-P."/>
            <person name="Eisen J.A."/>
        </authorList>
    </citation>
    <scope>NUCLEOTIDE SEQUENCE [LARGE SCALE GENOMIC DNA]</scope>
    <source>
        <strain evidence="4">DSM 14684 / CIP 108061 / JCM 11494 / NBRC 100937 / ID131577</strain>
    </source>
</reference>
<feature type="coiled-coil region" evidence="1">
    <location>
        <begin position="42"/>
        <end position="69"/>
    </location>
</feature>
<keyword evidence="4" id="KW-1185">Reference proteome</keyword>
<feature type="region of interest" description="Disordered" evidence="2">
    <location>
        <begin position="1"/>
        <end position="21"/>
    </location>
</feature>
<feature type="region of interest" description="Disordered" evidence="2">
    <location>
        <begin position="130"/>
        <end position="150"/>
    </location>
</feature>
<dbReference type="EMBL" id="CP001854">
    <property type="protein sequence ID" value="ADB50950.1"/>
    <property type="molecule type" value="Genomic_DNA"/>
</dbReference>
<name>D3F8I6_CONWI</name>
<sequence>MDARAVDANGNGHPPPASAPARVARRARAAAWLRGAGAGAGEGEATSLVEELEAEVALLREENARLKIRRARDGARRWDQQGQDGTEGPVATVREDAVWELMTECRVLRTALVDACRDVDAAMQQIRSRLDSLPPPDVAANAETVERAER</sequence>
<dbReference type="STRING" id="469383.Cwoe_2528"/>
<evidence type="ECO:0000256" key="2">
    <source>
        <dbReference type="SAM" id="MobiDB-lite"/>
    </source>
</evidence>
<dbReference type="HOGENOM" id="CLU_1737424_0_0_11"/>
<feature type="region of interest" description="Disordered" evidence="2">
    <location>
        <begin position="72"/>
        <end position="91"/>
    </location>
</feature>
<protein>
    <submittedName>
        <fullName evidence="3">Uncharacterized protein</fullName>
    </submittedName>
</protein>
<dbReference type="KEGG" id="cwo:Cwoe_2528"/>
<evidence type="ECO:0000313" key="4">
    <source>
        <dbReference type="Proteomes" id="UP000008229"/>
    </source>
</evidence>
<organism evidence="3 4">
    <name type="scientific">Conexibacter woesei (strain DSM 14684 / CCUG 47730 / CIP 108061 / JCM 11494 / NBRC 100937 / ID131577)</name>
    <dbReference type="NCBI Taxonomy" id="469383"/>
    <lineage>
        <taxon>Bacteria</taxon>
        <taxon>Bacillati</taxon>
        <taxon>Actinomycetota</taxon>
        <taxon>Thermoleophilia</taxon>
        <taxon>Solirubrobacterales</taxon>
        <taxon>Conexibacteraceae</taxon>
        <taxon>Conexibacter</taxon>
    </lineage>
</organism>
<gene>
    <name evidence="3" type="ordered locus">Cwoe_2528</name>
</gene>
<dbReference type="AlphaFoldDB" id="D3F8I6"/>
<accession>D3F8I6</accession>
<proteinExistence type="predicted"/>
<evidence type="ECO:0000256" key="1">
    <source>
        <dbReference type="SAM" id="Coils"/>
    </source>
</evidence>
<dbReference type="RefSeq" id="WP_012934001.1">
    <property type="nucleotide sequence ID" value="NC_013739.1"/>
</dbReference>
<evidence type="ECO:0000313" key="3">
    <source>
        <dbReference type="EMBL" id="ADB50950.1"/>
    </source>
</evidence>